<evidence type="ECO:0000313" key="2">
    <source>
        <dbReference type="Proteomes" id="UP000028521"/>
    </source>
</evidence>
<evidence type="ECO:0000313" key="1">
    <source>
        <dbReference type="EMBL" id="KFB02137.1"/>
    </source>
</evidence>
<dbReference type="AlphaFoldDB" id="A0A084TN51"/>
<evidence type="ECO:0008006" key="3">
    <source>
        <dbReference type="Google" id="ProtNLM"/>
    </source>
</evidence>
<keyword evidence="2" id="KW-1185">Reference proteome</keyword>
<dbReference type="Pfam" id="PF07949">
    <property type="entry name" value="YbbR"/>
    <property type="match status" value="1"/>
</dbReference>
<proteinExistence type="predicted"/>
<reference evidence="1 2" key="1">
    <citation type="journal article" date="2014" name="Genome Announc.">
        <title>Draft Genome Sequence of the Algicidal Bacterium Mangrovimonas yunxiaonensis Strain LY01.</title>
        <authorList>
            <person name="Li Y."/>
            <person name="Zhu H."/>
            <person name="Li C."/>
            <person name="Zhang H."/>
            <person name="Chen Z."/>
            <person name="Zheng W."/>
            <person name="Xu H."/>
            <person name="Zheng T."/>
        </authorList>
    </citation>
    <scope>NUCLEOTIDE SEQUENCE [LARGE SCALE GENOMIC DNA]</scope>
    <source>
        <strain evidence="1 2">LY01</strain>
    </source>
</reference>
<dbReference type="eggNOG" id="COG4856">
    <property type="taxonomic scope" value="Bacteria"/>
</dbReference>
<dbReference type="InterPro" id="IPR012505">
    <property type="entry name" value="YbbR"/>
</dbReference>
<dbReference type="STRING" id="1197477.IA57_00400"/>
<reference evidence="2" key="2">
    <citation type="submission" date="2014-07" db="EMBL/GenBank/DDBJ databases">
        <title>Genome sequence of Mangrovimonas yunxiaonensis.</title>
        <authorList>
            <person name="Li Y."/>
            <person name="Zheng T."/>
        </authorList>
    </citation>
    <scope>NUCLEOTIDE SEQUENCE [LARGE SCALE GENOMIC DNA]</scope>
    <source>
        <strain evidence="2">LY01</strain>
    </source>
</reference>
<dbReference type="Proteomes" id="UP000028521">
    <property type="component" value="Unassembled WGS sequence"/>
</dbReference>
<gene>
    <name evidence="1" type="ORF">IA57_00400</name>
</gene>
<dbReference type="InterPro" id="IPR053154">
    <property type="entry name" value="c-di-AMP_regulator"/>
</dbReference>
<dbReference type="Gene3D" id="2.170.120.40">
    <property type="entry name" value="YbbR-like domain"/>
    <property type="match status" value="1"/>
</dbReference>
<dbReference type="EMBL" id="JPFK01000002">
    <property type="protein sequence ID" value="KFB02137.1"/>
    <property type="molecule type" value="Genomic_DNA"/>
</dbReference>
<dbReference type="PANTHER" id="PTHR37804:SF1">
    <property type="entry name" value="CDAA REGULATORY PROTEIN CDAR"/>
    <property type="match status" value="1"/>
</dbReference>
<sequence>MVRRIKYKVLASIRSKRINVFLLFMALSFIILLLLKLSNTYTKTIAFEVLKEQVPEEKVIVKDSLHQLHITLKTNGFNLLTYYINKPAIKINFKDDVTMVDCLYVWNKSNAFSKVTQQFGKDIELMSITPDTLKFRYDKQAVKSVPVTLNALITFSPGYDLLKPIALTPDSIKIIGPEVLVQAITHIETDSLKLKGLKTEVQKPVTLKLPDNKAGNLKFAANTVTAHITVDKFTEGYLSVPISIINLPEDVSIKFFPKKVNVSYYTSLASFNQISTKDFRVVCDYNQVLNGAGILTPKVVRQPEQVRHVKVDQKQIEFIIVK</sequence>
<name>A0A084TN51_9FLAO</name>
<dbReference type="Gene3D" id="2.170.120.30">
    <property type="match status" value="1"/>
</dbReference>
<comment type="caution">
    <text evidence="1">The sequence shown here is derived from an EMBL/GenBank/DDBJ whole genome shotgun (WGS) entry which is preliminary data.</text>
</comment>
<accession>A0A084TN51</accession>
<protein>
    <recommendedName>
        <fullName evidence="3">YbbR-like domain-containing protein</fullName>
    </recommendedName>
</protein>
<dbReference type="RefSeq" id="WP_036117756.1">
    <property type="nucleotide sequence ID" value="NZ_BMET01000008.1"/>
</dbReference>
<organism evidence="1 2">
    <name type="scientific">Mangrovimonas yunxiaonensis</name>
    <dbReference type="NCBI Taxonomy" id="1197477"/>
    <lineage>
        <taxon>Bacteria</taxon>
        <taxon>Pseudomonadati</taxon>
        <taxon>Bacteroidota</taxon>
        <taxon>Flavobacteriia</taxon>
        <taxon>Flavobacteriales</taxon>
        <taxon>Flavobacteriaceae</taxon>
        <taxon>Mangrovimonas</taxon>
    </lineage>
</organism>
<dbReference type="PANTHER" id="PTHR37804">
    <property type="entry name" value="CDAA REGULATORY PROTEIN CDAR"/>
    <property type="match status" value="1"/>
</dbReference>